<gene>
    <name evidence="1" type="ORF">LCGC14_3077380</name>
</gene>
<comment type="caution">
    <text evidence="1">The sequence shown here is derived from an EMBL/GenBank/DDBJ whole genome shotgun (WGS) entry which is preliminary data.</text>
</comment>
<accession>A0A0F8Z4Z7</accession>
<name>A0A0F8Z4Z7_9ZZZZ</name>
<sequence>MIRCGCDIPKLGLVSKRTLWGRNPMHDEFDY</sequence>
<protein>
    <submittedName>
        <fullName evidence="1">Uncharacterized protein</fullName>
    </submittedName>
</protein>
<proteinExistence type="predicted"/>
<organism evidence="1">
    <name type="scientific">marine sediment metagenome</name>
    <dbReference type="NCBI Taxonomy" id="412755"/>
    <lineage>
        <taxon>unclassified sequences</taxon>
        <taxon>metagenomes</taxon>
        <taxon>ecological metagenomes</taxon>
    </lineage>
</organism>
<reference evidence="1" key="1">
    <citation type="journal article" date="2015" name="Nature">
        <title>Complex archaea that bridge the gap between prokaryotes and eukaryotes.</title>
        <authorList>
            <person name="Spang A."/>
            <person name="Saw J.H."/>
            <person name="Jorgensen S.L."/>
            <person name="Zaremba-Niedzwiedzka K."/>
            <person name="Martijn J."/>
            <person name="Lind A.E."/>
            <person name="van Eijk R."/>
            <person name="Schleper C."/>
            <person name="Guy L."/>
            <person name="Ettema T.J."/>
        </authorList>
    </citation>
    <scope>NUCLEOTIDE SEQUENCE</scope>
</reference>
<dbReference type="EMBL" id="LAZR01065631">
    <property type="protein sequence ID" value="KKK55161.1"/>
    <property type="molecule type" value="Genomic_DNA"/>
</dbReference>
<evidence type="ECO:0000313" key="1">
    <source>
        <dbReference type="EMBL" id="KKK55161.1"/>
    </source>
</evidence>
<dbReference type="AlphaFoldDB" id="A0A0F8Z4Z7"/>
<feature type="non-terminal residue" evidence="1">
    <location>
        <position position="31"/>
    </location>
</feature>